<dbReference type="AlphaFoldDB" id="A0A1B7NGC5"/>
<name>A0A1B7NGC5_9AGAM</name>
<feature type="region of interest" description="Disordered" evidence="1">
    <location>
        <begin position="1"/>
        <end position="20"/>
    </location>
</feature>
<dbReference type="EMBL" id="KV448130">
    <property type="protein sequence ID" value="OAX43977.1"/>
    <property type="molecule type" value="Genomic_DNA"/>
</dbReference>
<keyword evidence="3" id="KW-1185">Reference proteome</keyword>
<reference evidence="2 3" key="1">
    <citation type="submission" date="2016-06" db="EMBL/GenBank/DDBJ databases">
        <title>Comparative genomics of the ectomycorrhizal sister species Rhizopogon vinicolor and Rhizopogon vesiculosus (Basidiomycota: Boletales) reveals a divergence of the mating type B locus.</title>
        <authorList>
            <consortium name="DOE Joint Genome Institute"/>
            <person name="Mujic A.B."/>
            <person name="Kuo A."/>
            <person name="Tritt A."/>
            <person name="Lipzen A."/>
            <person name="Chen C."/>
            <person name="Johnson J."/>
            <person name="Sharma A."/>
            <person name="Barry K."/>
            <person name="Grigoriev I.V."/>
            <person name="Spatafora J.W."/>
        </authorList>
    </citation>
    <scope>NUCLEOTIDE SEQUENCE [LARGE SCALE GENOMIC DNA]</scope>
    <source>
        <strain evidence="2 3">AM-OR11-026</strain>
    </source>
</reference>
<evidence type="ECO:0000256" key="1">
    <source>
        <dbReference type="SAM" id="MobiDB-lite"/>
    </source>
</evidence>
<dbReference type="InParanoid" id="A0A1B7NGC5"/>
<protein>
    <submittedName>
        <fullName evidence="2">Uncharacterized protein</fullName>
    </submittedName>
</protein>
<proteinExistence type="predicted"/>
<sequence>MPKSGDTGDVFGTECQPDRRGVPMVGDRGGLWYPSAGYAMGEVELPTRNDGLLYMTVNRENVTNKKKGSYHGIVYITS</sequence>
<organism evidence="2 3">
    <name type="scientific">Rhizopogon vinicolor AM-OR11-026</name>
    <dbReference type="NCBI Taxonomy" id="1314800"/>
    <lineage>
        <taxon>Eukaryota</taxon>
        <taxon>Fungi</taxon>
        <taxon>Dikarya</taxon>
        <taxon>Basidiomycota</taxon>
        <taxon>Agaricomycotina</taxon>
        <taxon>Agaricomycetes</taxon>
        <taxon>Agaricomycetidae</taxon>
        <taxon>Boletales</taxon>
        <taxon>Suillineae</taxon>
        <taxon>Rhizopogonaceae</taxon>
        <taxon>Rhizopogon</taxon>
    </lineage>
</organism>
<accession>A0A1B7NGC5</accession>
<dbReference type="Proteomes" id="UP000092154">
    <property type="component" value="Unassembled WGS sequence"/>
</dbReference>
<gene>
    <name evidence="2" type="ORF">K503DRAFT_613269</name>
</gene>
<evidence type="ECO:0000313" key="3">
    <source>
        <dbReference type="Proteomes" id="UP000092154"/>
    </source>
</evidence>
<evidence type="ECO:0000313" key="2">
    <source>
        <dbReference type="EMBL" id="OAX43977.1"/>
    </source>
</evidence>